<keyword evidence="2" id="KW-1185">Reference proteome</keyword>
<gene>
    <name evidence="1" type="ORF">CPELLU_LOCUS16540</name>
</gene>
<feature type="non-terminal residue" evidence="1">
    <location>
        <position position="1"/>
    </location>
</feature>
<dbReference type="PANTHER" id="PTHR31424:SF5">
    <property type="entry name" value="APPLE DOMAIN-CONTAINING PROTEIN"/>
    <property type="match status" value="1"/>
</dbReference>
<dbReference type="OrthoDB" id="2442036at2759"/>
<reference evidence="1" key="1">
    <citation type="submission" date="2021-06" db="EMBL/GenBank/DDBJ databases">
        <authorList>
            <person name="Kallberg Y."/>
            <person name="Tangrot J."/>
            <person name="Rosling A."/>
        </authorList>
    </citation>
    <scope>NUCLEOTIDE SEQUENCE</scope>
    <source>
        <strain evidence="1">FL966</strain>
    </source>
</reference>
<proteinExistence type="predicted"/>
<accession>A0A9N9P296</accession>
<evidence type="ECO:0000313" key="1">
    <source>
        <dbReference type="EMBL" id="CAG8783645.1"/>
    </source>
</evidence>
<dbReference type="EMBL" id="CAJVQA010024771">
    <property type="protein sequence ID" value="CAG8783645.1"/>
    <property type="molecule type" value="Genomic_DNA"/>
</dbReference>
<sequence length="330" mass="38788">SDKEKHNSIELHDYPKKPEIIYRDQSTSTYHYTIISEGYYLSPSILIKTQKKKKIAIEFLIITKLRLVGKNKDINNKRQLKLCFKIKYNMDGLQTIKSWQSATYIANLFAQTYNNNRTSTLSGTIIFRLQLKCVEQARDSHYQSNVLQPLEKLSNSAKRPQIKQIGVKVHNQDWIIDYSKDKTLKTIKRQAYVRAMDYYYISRDALQSIAKMSSELSWEYTISNEKLNIDNIMQNIIPFYIMNINIDHSTIFATDNKEIHIEEEEIIHNLQDIFQNGILDKFSNKWNVELYFSSDWKFLALCLGLNVTNATYFCPYCKCTKKEIGLYNKS</sequence>
<name>A0A9N9P296_9GLOM</name>
<dbReference type="Proteomes" id="UP000789759">
    <property type="component" value="Unassembled WGS sequence"/>
</dbReference>
<evidence type="ECO:0000313" key="2">
    <source>
        <dbReference type="Proteomes" id="UP000789759"/>
    </source>
</evidence>
<comment type="caution">
    <text evidence="1">The sequence shown here is derived from an EMBL/GenBank/DDBJ whole genome shotgun (WGS) entry which is preliminary data.</text>
</comment>
<dbReference type="AlphaFoldDB" id="A0A9N9P296"/>
<dbReference type="PANTHER" id="PTHR31424">
    <property type="entry name" value="PROTEIN CBG23806"/>
    <property type="match status" value="1"/>
</dbReference>
<protein>
    <submittedName>
        <fullName evidence="1">22047_t:CDS:1</fullName>
    </submittedName>
</protein>
<organism evidence="1 2">
    <name type="scientific">Cetraspora pellucida</name>
    <dbReference type="NCBI Taxonomy" id="1433469"/>
    <lineage>
        <taxon>Eukaryota</taxon>
        <taxon>Fungi</taxon>
        <taxon>Fungi incertae sedis</taxon>
        <taxon>Mucoromycota</taxon>
        <taxon>Glomeromycotina</taxon>
        <taxon>Glomeromycetes</taxon>
        <taxon>Diversisporales</taxon>
        <taxon>Gigasporaceae</taxon>
        <taxon>Cetraspora</taxon>
    </lineage>
</organism>